<dbReference type="InterPro" id="IPR029058">
    <property type="entry name" value="AB_hydrolase_fold"/>
</dbReference>
<sequence length="48" mass="5337">FDAYGLDRSSKEDQQGISEASKYLNDLIENEINNGIPSERVMIGGFSQ</sequence>
<name>A0A820H6K8_9BILA</name>
<dbReference type="SUPFAM" id="SSF53474">
    <property type="entry name" value="alpha/beta-Hydrolases"/>
    <property type="match status" value="1"/>
</dbReference>
<dbReference type="AlphaFoldDB" id="A0A820H6K8"/>
<dbReference type="EC" id="3.1.2.22" evidence="2"/>
<dbReference type="EMBL" id="CAJOAX010043290">
    <property type="protein sequence ID" value="CAF4288638.1"/>
    <property type="molecule type" value="Genomic_DNA"/>
</dbReference>
<evidence type="ECO:0000259" key="4">
    <source>
        <dbReference type="Pfam" id="PF02230"/>
    </source>
</evidence>
<feature type="domain" description="Phospholipase/carboxylesterase/thioesterase" evidence="4">
    <location>
        <begin position="1"/>
        <end position="48"/>
    </location>
</feature>
<dbReference type="PANTHER" id="PTHR10655">
    <property type="entry name" value="LYSOPHOSPHOLIPASE-RELATED"/>
    <property type="match status" value="1"/>
</dbReference>
<dbReference type="Proteomes" id="UP000663823">
    <property type="component" value="Unassembled WGS sequence"/>
</dbReference>
<keyword evidence="3" id="KW-0378">Hydrolase</keyword>
<organism evidence="5 6">
    <name type="scientific">Rotaria sordida</name>
    <dbReference type="NCBI Taxonomy" id="392033"/>
    <lineage>
        <taxon>Eukaryota</taxon>
        <taxon>Metazoa</taxon>
        <taxon>Spiralia</taxon>
        <taxon>Gnathifera</taxon>
        <taxon>Rotifera</taxon>
        <taxon>Eurotatoria</taxon>
        <taxon>Bdelloidea</taxon>
        <taxon>Philodinida</taxon>
        <taxon>Philodinidae</taxon>
        <taxon>Rotaria</taxon>
    </lineage>
</organism>
<gene>
    <name evidence="5" type="ORF">OTI717_LOCUS41660</name>
</gene>
<accession>A0A820H6K8</accession>
<evidence type="ECO:0000313" key="6">
    <source>
        <dbReference type="Proteomes" id="UP000663823"/>
    </source>
</evidence>
<evidence type="ECO:0000256" key="2">
    <source>
        <dbReference type="ARBA" id="ARBA00012423"/>
    </source>
</evidence>
<evidence type="ECO:0000313" key="5">
    <source>
        <dbReference type="EMBL" id="CAF4288638.1"/>
    </source>
</evidence>
<protein>
    <recommendedName>
        <fullName evidence="2">palmitoyl-protein hydrolase</fullName>
        <ecNumber evidence="2">3.1.2.22</ecNumber>
    </recommendedName>
</protein>
<dbReference type="GO" id="GO:0052689">
    <property type="term" value="F:carboxylic ester hydrolase activity"/>
    <property type="evidence" value="ECO:0007669"/>
    <property type="project" value="TreeGrafter"/>
</dbReference>
<comment type="caution">
    <text evidence="5">The sequence shown here is derived from an EMBL/GenBank/DDBJ whole genome shotgun (WGS) entry which is preliminary data.</text>
</comment>
<dbReference type="InterPro" id="IPR003140">
    <property type="entry name" value="PLipase/COase/thioEstase"/>
</dbReference>
<dbReference type="Gene3D" id="3.40.50.1820">
    <property type="entry name" value="alpha/beta hydrolase"/>
    <property type="match status" value="1"/>
</dbReference>
<proteinExistence type="inferred from homology"/>
<reference evidence="5" key="1">
    <citation type="submission" date="2021-02" db="EMBL/GenBank/DDBJ databases">
        <authorList>
            <person name="Nowell W R."/>
        </authorList>
    </citation>
    <scope>NUCLEOTIDE SEQUENCE</scope>
</reference>
<dbReference type="PANTHER" id="PTHR10655:SF17">
    <property type="entry name" value="LYSOPHOSPHOLIPASE-LIKE PROTEIN 1"/>
    <property type="match status" value="1"/>
</dbReference>
<dbReference type="GO" id="GO:0008474">
    <property type="term" value="F:palmitoyl-(protein) hydrolase activity"/>
    <property type="evidence" value="ECO:0007669"/>
    <property type="project" value="UniProtKB-EC"/>
</dbReference>
<comment type="similarity">
    <text evidence="1">Belongs to the AB hydrolase superfamily. AB hydrolase 2 family.</text>
</comment>
<evidence type="ECO:0000256" key="1">
    <source>
        <dbReference type="ARBA" id="ARBA00006499"/>
    </source>
</evidence>
<dbReference type="GO" id="GO:0005737">
    <property type="term" value="C:cytoplasm"/>
    <property type="evidence" value="ECO:0007669"/>
    <property type="project" value="TreeGrafter"/>
</dbReference>
<dbReference type="InterPro" id="IPR050565">
    <property type="entry name" value="LYPA1-2/EST-like"/>
</dbReference>
<feature type="non-terminal residue" evidence="5">
    <location>
        <position position="1"/>
    </location>
</feature>
<dbReference type="Pfam" id="PF02230">
    <property type="entry name" value="Abhydrolase_2"/>
    <property type="match status" value="1"/>
</dbReference>
<evidence type="ECO:0000256" key="3">
    <source>
        <dbReference type="ARBA" id="ARBA00022801"/>
    </source>
</evidence>